<keyword evidence="8" id="KW-0456">Lyase</keyword>
<evidence type="ECO:0000259" key="9">
    <source>
        <dbReference type="PROSITE" id="PS51371"/>
    </source>
</evidence>
<dbReference type="SMART" id="SM00116">
    <property type="entry name" value="CBS"/>
    <property type="match status" value="2"/>
</dbReference>
<organism evidence="10 11">
    <name type="scientific">Allacma fusca</name>
    <dbReference type="NCBI Taxonomy" id="39272"/>
    <lineage>
        <taxon>Eukaryota</taxon>
        <taxon>Metazoa</taxon>
        <taxon>Ecdysozoa</taxon>
        <taxon>Arthropoda</taxon>
        <taxon>Hexapoda</taxon>
        <taxon>Collembola</taxon>
        <taxon>Symphypleona</taxon>
        <taxon>Sminthuridae</taxon>
        <taxon>Allacma</taxon>
    </lineage>
</organism>
<dbReference type="NCBIfam" id="TIGR01137">
    <property type="entry name" value="cysta_beta"/>
    <property type="match status" value="1"/>
</dbReference>
<comment type="catalytic activity">
    <reaction evidence="6 8">
        <text>L-homocysteine + L-serine = L,L-cystathionine + H2O</text>
        <dbReference type="Rhea" id="RHEA:10112"/>
        <dbReference type="ChEBI" id="CHEBI:15377"/>
        <dbReference type="ChEBI" id="CHEBI:33384"/>
        <dbReference type="ChEBI" id="CHEBI:58161"/>
        <dbReference type="ChEBI" id="CHEBI:58199"/>
        <dbReference type="EC" id="4.2.1.22"/>
    </reaction>
</comment>
<sequence length="478" mass="51920">MMDAGRPKILDNVCQFVGQTPMIRLNRIPQSMGIECEVLAKCELFSAGGSHKDRIAIRMIEDAEKAGLLKEGSTIIEPTSGNTGIGVAMVAAVKGYKCILVMPEKMSAEKMDTMHALGATIIRTPNVPFGSAESHICVAERLHKETPNSYILDQYDNPANPKVHYDETAEEVLDQCDGRLDMIVIGAGTGGVITGIGRKMKEKLPGCLVVGVDPEGSIMAEPPSINENPGKFWEIEGIGHDFVPGVLDRTVVDKWVKIKDVDSLQMARRVISEEGILVGGSSGSAVMGAMKAIKEVGLGAGKRVVIIIPDSIRNYMTKFLSDQWMLERDFFPTTELQKQYSTWWDLPISILDNSKKLSVTVSPDNTVGEALALMSQNSISQVPCVDTDGILSGVITQEHLSKKLLSRELSKSALVSKATTSQFRRILPDANLGKLSCILGGHQFAVVVKPRVDNPKKEIPVGILTQADLMGYLNTVDF</sequence>
<comment type="cofactor">
    <cofactor evidence="1 8">
        <name>pyridoxal 5'-phosphate</name>
        <dbReference type="ChEBI" id="CHEBI:597326"/>
    </cofactor>
</comment>
<proteinExistence type="inferred from homology"/>
<dbReference type="PANTHER" id="PTHR10314">
    <property type="entry name" value="CYSTATHIONINE BETA-SYNTHASE"/>
    <property type="match status" value="1"/>
</dbReference>
<evidence type="ECO:0000256" key="8">
    <source>
        <dbReference type="RuleBase" id="RU361204"/>
    </source>
</evidence>
<dbReference type="CDD" id="cd01561">
    <property type="entry name" value="CBS_like"/>
    <property type="match status" value="1"/>
</dbReference>
<evidence type="ECO:0000256" key="1">
    <source>
        <dbReference type="ARBA" id="ARBA00001933"/>
    </source>
</evidence>
<evidence type="ECO:0000256" key="4">
    <source>
        <dbReference type="ARBA" id="ARBA00012041"/>
    </source>
</evidence>
<dbReference type="PROSITE" id="PS51371">
    <property type="entry name" value="CBS"/>
    <property type="match status" value="1"/>
</dbReference>
<keyword evidence="8" id="KW-0028">Amino-acid biosynthesis</keyword>
<evidence type="ECO:0000256" key="6">
    <source>
        <dbReference type="ARBA" id="ARBA00047490"/>
    </source>
</evidence>
<evidence type="ECO:0000256" key="2">
    <source>
        <dbReference type="ARBA" id="ARBA00005003"/>
    </source>
</evidence>
<dbReference type="InterPro" id="IPR001926">
    <property type="entry name" value="TrpB-like_PALP"/>
</dbReference>
<dbReference type="EMBL" id="CAJVCH010531440">
    <property type="protein sequence ID" value="CAG7824032.1"/>
    <property type="molecule type" value="Genomic_DNA"/>
</dbReference>
<evidence type="ECO:0000256" key="5">
    <source>
        <dbReference type="ARBA" id="ARBA00022898"/>
    </source>
</evidence>
<dbReference type="GO" id="GO:0004122">
    <property type="term" value="F:cystathionine beta-synthase activity"/>
    <property type="evidence" value="ECO:0007669"/>
    <property type="project" value="UniProtKB-UniRule"/>
</dbReference>
<keyword evidence="11" id="KW-1185">Reference proteome</keyword>
<dbReference type="GO" id="GO:0005737">
    <property type="term" value="C:cytoplasm"/>
    <property type="evidence" value="ECO:0007669"/>
    <property type="project" value="InterPro"/>
</dbReference>
<dbReference type="OrthoDB" id="728at2759"/>
<evidence type="ECO:0000256" key="7">
    <source>
        <dbReference type="PROSITE-ProRule" id="PRU00703"/>
    </source>
</evidence>
<keyword evidence="7 8" id="KW-0129">CBS domain</keyword>
<dbReference type="InterPro" id="IPR050214">
    <property type="entry name" value="Cys_Synth/Cystath_Beta-Synth"/>
</dbReference>
<dbReference type="FunFam" id="3.40.50.1100:FF:000118">
    <property type="entry name" value="Related to CYS4-cystathionine beta-synthase"/>
    <property type="match status" value="1"/>
</dbReference>
<reference evidence="10" key="1">
    <citation type="submission" date="2021-06" db="EMBL/GenBank/DDBJ databases">
        <authorList>
            <person name="Hodson N. C."/>
            <person name="Mongue J. A."/>
            <person name="Jaron S. K."/>
        </authorList>
    </citation>
    <scope>NUCLEOTIDE SEQUENCE</scope>
</reference>
<dbReference type="AlphaFoldDB" id="A0A8J2L1N2"/>
<name>A0A8J2L1N2_9HEXA</name>
<dbReference type="Pfam" id="PF00291">
    <property type="entry name" value="PALP"/>
    <property type="match status" value="1"/>
</dbReference>
<keyword evidence="8" id="KW-0198">Cysteine biosynthesis</keyword>
<dbReference type="InterPro" id="IPR000644">
    <property type="entry name" value="CBS_dom"/>
</dbReference>
<dbReference type="Pfam" id="PF00571">
    <property type="entry name" value="CBS"/>
    <property type="match status" value="1"/>
</dbReference>
<comment type="similarity">
    <text evidence="3 8">Belongs to the cysteine synthase/cystathionine beta-synthase family.</text>
</comment>
<accession>A0A8J2L1N2</accession>
<keyword evidence="5 8" id="KW-0663">Pyridoxal phosphate</keyword>
<dbReference type="GO" id="GO:0006535">
    <property type="term" value="P:cysteine biosynthetic process from serine"/>
    <property type="evidence" value="ECO:0007669"/>
    <property type="project" value="UniProtKB-UniRule"/>
</dbReference>
<dbReference type="GO" id="GO:0030170">
    <property type="term" value="F:pyridoxal phosphate binding"/>
    <property type="evidence" value="ECO:0007669"/>
    <property type="project" value="UniProtKB-ARBA"/>
</dbReference>
<comment type="pathway">
    <text evidence="2">Amino-acid biosynthesis; L-cysteine biosynthesis; L-cysteine from L-homocysteine and L-serine: step 1/2.</text>
</comment>
<dbReference type="GO" id="GO:0019343">
    <property type="term" value="P:cysteine biosynthetic process via cystathionine"/>
    <property type="evidence" value="ECO:0007669"/>
    <property type="project" value="UniProtKB-UniRule"/>
</dbReference>
<gene>
    <name evidence="10" type="ORF">AFUS01_LOCUS34212</name>
</gene>
<evidence type="ECO:0000256" key="3">
    <source>
        <dbReference type="ARBA" id="ARBA00007103"/>
    </source>
</evidence>
<dbReference type="Proteomes" id="UP000708208">
    <property type="component" value="Unassembled WGS sequence"/>
</dbReference>
<comment type="caution">
    <text evidence="10">The sequence shown here is derived from an EMBL/GenBank/DDBJ whole genome shotgun (WGS) entry which is preliminary data.</text>
</comment>
<dbReference type="FunFam" id="3.40.50.1100:FF:000003">
    <property type="entry name" value="Cystathionine beta-synthase"/>
    <property type="match status" value="1"/>
</dbReference>
<protein>
    <recommendedName>
        <fullName evidence="4 8">Cystathionine beta-synthase</fullName>
        <ecNumber evidence="4 8">4.2.1.22</ecNumber>
    </recommendedName>
</protein>
<dbReference type="InterPro" id="IPR005857">
    <property type="entry name" value="Cysta_beta_synth"/>
</dbReference>
<evidence type="ECO:0000313" key="10">
    <source>
        <dbReference type="EMBL" id="CAG7824032.1"/>
    </source>
</evidence>
<evidence type="ECO:0000313" key="11">
    <source>
        <dbReference type="Proteomes" id="UP000708208"/>
    </source>
</evidence>
<dbReference type="EC" id="4.2.1.22" evidence="4 8"/>
<feature type="domain" description="CBS" evidence="9">
    <location>
        <begin position="353"/>
        <end position="412"/>
    </location>
</feature>